<proteinExistence type="predicted"/>
<dbReference type="Pfam" id="PF11739">
    <property type="entry name" value="YdbH-like"/>
    <property type="match status" value="1"/>
</dbReference>
<reference evidence="1 2" key="1">
    <citation type="submission" date="2022-07" db="EMBL/GenBank/DDBJ databases">
        <title>A copper resistant bacterium isolated from sediment samples of deep sea hydrothermal areas.</title>
        <authorList>
            <person name="Zeng X."/>
        </authorList>
    </citation>
    <scope>NUCLEOTIDE SEQUENCE [LARGE SCALE GENOMIC DNA]</scope>
    <source>
        <strain evidence="2">CuT 6</strain>
    </source>
</reference>
<protein>
    <submittedName>
        <fullName evidence="1">YdbH domain-containing protein</fullName>
    </submittedName>
</protein>
<name>A0ABZ2W1Q5_9GAMM</name>
<gene>
    <name evidence="1" type="ORF">NLK58_18960</name>
</gene>
<dbReference type="RefSeq" id="WP_227539348.1">
    <property type="nucleotide sequence ID" value="NZ_CP101118.1"/>
</dbReference>
<evidence type="ECO:0000313" key="2">
    <source>
        <dbReference type="Proteomes" id="UP001475781"/>
    </source>
</evidence>
<dbReference type="EMBL" id="CP101118">
    <property type="protein sequence ID" value="WZF88364.1"/>
    <property type="molecule type" value="Genomic_DNA"/>
</dbReference>
<sequence length="505" mass="53641">MHAEGSGKPSRRIRRVRLVGWIALALPAVAAGWSLVVGQGKVGMALPDIHHGGWEVAGSQAHIMPSVNASGGSAVIQFTPPSLVLTERLAYTGSEQPLLLQDLRTDISNVTLTLDYGASSAWTERIAIKGEVKIEATRIEHPFMVPQAWSFQGRVQGRLADLRIQGTLSSSAGLKADLTIQLNPGGGVSVLVDSVIEGQQGVRALAGTFAGWPELLAVDSGIAGVSAQVRLNPDGELEASGSSNLENVTGVFNRTAFSGLSGRVLASLEDDRLTAGFRDLTVEQVNPGIPVTSIRFTGDYIAPVTNRLEGQLEVQQARARFLEGALRIPPGVYDLEDSSGGIPVEVQDISLDRLMKAYPAEGLEGSGLLSGRIPIGFSSDGVQVAKGRISAEAPGGRLRLPGEKLQAMLGGNQAMDVVVQALQNFHYSVLDSTIDYDERGKLTLDLRLEGKNPELRGGQPVVLNVNLEEDIPALLTSLQLSGRVNEAVTERVRKLLQESGKEAVP</sequence>
<organism evidence="1 2">
    <name type="scientific">Marinobacter metalliresistant</name>
    <dbReference type="NCBI Taxonomy" id="2961995"/>
    <lineage>
        <taxon>Bacteria</taxon>
        <taxon>Pseudomonadati</taxon>
        <taxon>Pseudomonadota</taxon>
        <taxon>Gammaproteobacteria</taxon>
        <taxon>Pseudomonadales</taxon>
        <taxon>Marinobacteraceae</taxon>
        <taxon>Marinobacter</taxon>
    </lineage>
</organism>
<keyword evidence="2" id="KW-1185">Reference proteome</keyword>
<evidence type="ECO:0000313" key="1">
    <source>
        <dbReference type="EMBL" id="WZF88364.1"/>
    </source>
</evidence>
<dbReference type="InterPro" id="IPR021730">
    <property type="entry name" value="YdbH"/>
</dbReference>
<accession>A0ABZ2W1Q5</accession>
<dbReference type="Proteomes" id="UP001475781">
    <property type="component" value="Chromosome"/>
</dbReference>